<keyword evidence="2" id="KW-1185">Reference proteome</keyword>
<dbReference type="Proteomes" id="UP000308730">
    <property type="component" value="Unassembled WGS sequence"/>
</dbReference>
<evidence type="ECO:0008006" key="3">
    <source>
        <dbReference type="Google" id="ProtNLM"/>
    </source>
</evidence>
<reference evidence="1 2" key="1">
    <citation type="submission" date="2019-02" db="EMBL/GenBank/DDBJ databases">
        <title>Genome sequencing of the rare red list fungi Antrodiella citrinella (Flaviporus citrinellus).</title>
        <authorList>
            <person name="Buettner E."/>
            <person name="Kellner H."/>
        </authorList>
    </citation>
    <scope>NUCLEOTIDE SEQUENCE [LARGE SCALE GENOMIC DNA]</scope>
    <source>
        <strain evidence="1 2">DSM 108506</strain>
    </source>
</reference>
<sequence length="129" mass="14471">MVFGHPIANISDLNVSNAGIWDVAAGRDFFSQRSYYWIDVRDLAVAHVEALLRPDAENRRFTVTSPEKMCQQTEADILRQEFDWAKDVVKKGNEGAPLPKTHGMDGETAQKVLGLTFRTFKECVVDAVT</sequence>
<evidence type="ECO:0000313" key="2">
    <source>
        <dbReference type="Proteomes" id="UP000308730"/>
    </source>
</evidence>
<evidence type="ECO:0000313" key="1">
    <source>
        <dbReference type="EMBL" id="THH29596.1"/>
    </source>
</evidence>
<dbReference type="InterPro" id="IPR036291">
    <property type="entry name" value="NAD(P)-bd_dom_sf"/>
</dbReference>
<comment type="caution">
    <text evidence="1">The sequence shown here is derived from an EMBL/GenBank/DDBJ whole genome shotgun (WGS) entry which is preliminary data.</text>
</comment>
<name>A0A4S4MTL2_9APHY</name>
<dbReference type="AlphaFoldDB" id="A0A4S4MTL2"/>
<gene>
    <name evidence="1" type="ORF">EUX98_g4579</name>
</gene>
<dbReference type="EMBL" id="SGPM01000116">
    <property type="protein sequence ID" value="THH29596.1"/>
    <property type="molecule type" value="Genomic_DNA"/>
</dbReference>
<protein>
    <recommendedName>
        <fullName evidence="3">NAD-dependent epimerase/dehydratase domain-containing protein</fullName>
    </recommendedName>
</protein>
<organism evidence="1 2">
    <name type="scientific">Antrodiella citrinella</name>
    <dbReference type="NCBI Taxonomy" id="2447956"/>
    <lineage>
        <taxon>Eukaryota</taxon>
        <taxon>Fungi</taxon>
        <taxon>Dikarya</taxon>
        <taxon>Basidiomycota</taxon>
        <taxon>Agaricomycotina</taxon>
        <taxon>Agaricomycetes</taxon>
        <taxon>Polyporales</taxon>
        <taxon>Steccherinaceae</taxon>
        <taxon>Antrodiella</taxon>
    </lineage>
</organism>
<proteinExistence type="predicted"/>
<dbReference type="SUPFAM" id="SSF51735">
    <property type="entry name" value="NAD(P)-binding Rossmann-fold domains"/>
    <property type="match status" value="1"/>
</dbReference>
<dbReference type="Gene3D" id="3.40.50.720">
    <property type="entry name" value="NAD(P)-binding Rossmann-like Domain"/>
    <property type="match status" value="1"/>
</dbReference>
<dbReference type="OrthoDB" id="2735536at2759"/>
<accession>A0A4S4MTL2</accession>